<dbReference type="Gene3D" id="2.20.110.10">
    <property type="entry name" value="Histone H3 K4-specific methyltransferase SET7/9 N-terminal domain"/>
    <property type="match status" value="1"/>
</dbReference>
<dbReference type="PANTHER" id="PTHR23084:SF262">
    <property type="entry name" value="FYVE-TYPE DOMAIN-CONTAINING PROTEIN"/>
    <property type="match status" value="1"/>
</dbReference>
<evidence type="ECO:0000256" key="1">
    <source>
        <dbReference type="ARBA" id="ARBA00022737"/>
    </source>
</evidence>
<evidence type="ECO:0000256" key="2">
    <source>
        <dbReference type="SAM" id="MobiDB-lite"/>
    </source>
</evidence>
<feature type="region of interest" description="Disordered" evidence="2">
    <location>
        <begin position="478"/>
        <end position="508"/>
    </location>
</feature>
<dbReference type="RefSeq" id="YP_009481743.1">
    <property type="nucleotide sequence ID" value="NC_037666.1"/>
</dbReference>
<dbReference type="InterPro" id="IPR003409">
    <property type="entry name" value="MORN"/>
</dbReference>
<dbReference type="GeneID" id="36842109"/>
<dbReference type="Proteomes" id="UP000249287">
    <property type="component" value="Segment"/>
</dbReference>
<dbReference type="SUPFAM" id="SSF82185">
    <property type="entry name" value="Histone H3 K4-specific methyltransferase SET7/9 N-terminal domain"/>
    <property type="match status" value="2"/>
</dbReference>
<organism evidence="3">
    <name type="scientific">Pandoravirus neocaledonia</name>
    <dbReference type="NCBI Taxonomy" id="2107708"/>
    <lineage>
        <taxon>Viruses</taxon>
        <taxon>Pandoravirus</taxon>
    </lineage>
</organism>
<dbReference type="KEGG" id="vg:36842109"/>
<proteinExistence type="predicted"/>
<keyword evidence="1" id="KW-0677">Repeat</keyword>
<gene>
    <name evidence="3" type="ORF">pneo_cds_133</name>
</gene>
<dbReference type="EMBL" id="MG011690">
    <property type="protein sequence ID" value="AVK75740.1"/>
    <property type="molecule type" value="Genomic_DNA"/>
</dbReference>
<accession>A0A2U7UBP1</accession>
<name>A0A2U7UBP1_9VIRU</name>
<protein>
    <submittedName>
        <fullName evidence="3">Morn repeat incomplete domain containing protein</fullName>
    </submittedName>
</protein>
<reference evidence="3" key="1">
    <citation type="journal article" date="2018" name="Nat. Commun.">
        <title>Diversity and evolution of the emerging Pandoraviridae family.</title>
        <authorList>
            <person name="Legendre M."/>
            <person name="Fabre E."/>
            <person name="Poirot O."/>
            <person name="Jeudy S."/>
            <person name="Lartigue A."/>
            <person name="Alempic J.M."/>
            <person name="Beucher L."/>
            <person name="Philippe N."/>
            <person name="Bertaux L."/>
            <person name="Christo-Foroux E."/>
            <person name="Labadie K."/>
            <person name="Coute Y."/>
            <person name="Abergel C."/>
            <person name="Claverie J.M."/>
        </authorList>
    </citation>
    <scope>NUCLEOTIDE SEQUENCE [LARGE SCALE GENOMIC DNA]</scope>
    <source>
        <strain evidence="3">Neocaledonia</strain>
    </source>
</reference>
<sequence>MSSDTSDHLSIEHMPNEIIWSVARYLMAGATIRGFVDMWHLATTCRPLAAALLDDDAMWASHVRASFPEPFSYMHSDPHAFGERWMRVYARLTRLVDQDRDRGGDAIPMRPETGLVYVPVYFCGVFYSPAASRPQNTVYESALVTDCLLACGTIVNDQLEGYGALCAAQHTTHAHGTRDTGPTSHIPVVLLEGVFRGDRLHGRGILRREQYAPPQDEPYDARGNRRRQAIHRPRKCSALCRCTECMGDVFVQYGSDSLFGGLPCSHGKWITRCDSRHCCKCAVRWCKACRLRDCRQKCTDPARACASCTARLHARAAKHFLARLDAFDGTWDDGMPHGYGKAVFQHGVRYDGPWHRGLPHGRGLVDGVERQWFMGTLLPCARLDYPTRDGRATAVYEGDVKPRQLTVGSLCMVEAVPHFDDLNRSSTLTRLSWKEYARHGRGTMRYVDGSIFQGDWIGDARRCGRMLHPNGLVLEGTWERDGSGTGTVSWPDGRTDTGASWDAVGRVQ</sequence>
<dbReference type="PANTHER" id="PTHR23084">
    <property type="entry name" value="PHOSPHATIDYLINOSITOL-4-PHOSPHATE 5-KINASE RELATED"/>
    <property type="match status" value="1"/>
</dbReference>
<dbReference type="Pfam" id="PF02493">
    <property type="entry name" value="MORN"/>
    <property type="match status" value="4"/>
</dbReference>
<evidence type="ECO:0000313" key="3">
    <source>
        <dbReference type="EMBL" id="AVK75740.1"/>
    </source>
</evidence>
<dbReference type="SMART" id="SM00698">
    <property type="entry name" value="MORN"/>
    <property type="match status" value="3"/>
</dbReference>